<comment type="caution">
    <text evidence="1">The sequence shown here is derived from an EMBL/GenBank/DDBJ whole genome shotgun (WGS) entry which is preliminary data.</text>
</comment>
<protein>
    <submittedName>
        <fullName evidence="1">Uncharacterized protein</fullName>
    </submittedName>
</protein>
<proteinExistence type="predicted"/>
<name>A0A1F7YR73_9BACT</name>
<dbReference type="AlphaFoldDB" id="A0A1F7YR73"/>
<sequence>MTPDVVYRNLLWLIATNQVAVSEKTRKIIGDFTDLRNWIVLATEQREFTLFPTPYWNTGISFPAFAECATLIREMLVVTSMTETRDGYRGFLTVHRPVEVGAYSFSWRRSDKTTIIDPFDKEARRPIYNPSEAIQFINITISQIEAQV</sequence>
<reference evidence="1 2" key="1">
    <citation type="journal article" date="2016" name="Nat. Commun.">
        <title>Thousands of microbial genomes shed light on interconnected biogeochemical processes in an aquifer system.</title>
        <authorList>
            <person name="Anantharaman K."/>
            <person name="Brown C.T."/>
            <person name="Hug L.A."/>
            <person name="Sharon I."/>
            <person name="Castelle C.J."/>
            <person name="Probst A.J."/>
            <person name="Thomas B.C."/>
            <person name="Singh A."/>
            <person name="Wilkins M.J."/>
            <person name="Karaoz U."/>
            <person name="Brodie E.L."/>
            <person name="Williams K.H."/>
            <person name="Hubbard S.S."/>
            <person name="Banfield J.F."/>
        </authorList>
    </citation>
    <scope>NUCLEOTIDE SEQUENCE [LARGE SCALE GENOMIC DNA]</scope>
</reference>
<dbReference type="EMBL" id="MGGM01000009">
    <property type="protein sequence ID" value="OGM29822.1"/>
    <property type="molecule type" value="Genomic_DNA"/>
</dbReference>
<evidence type="ECO:0000313" key="2">
    <source>
        <dbReference type="Proteomes" id="UP000177263"/>
    </source>
</evidence>
<dbReference type="Proteomes" id="UP000177263">
    <property type="component" value="Unassembled WGS sequence"/>
</dbReference>
<evidence type="ECO:0000313" key="1">
    <source>
        <dbReference type="EMBL" id="OGM29822.1"/>
    </source>
</evidence>
<gene>
    <name evidence="1" type="ORF">A2801_00275</name>
</gene>
<organism evidence="1 2">
    <name type="scientific">Candidatus Woesebacteria bacterium RIFCSPHIGHO2_01_FULL_41_10</name>
    <dbReference type="NCBI Taxonomy" id="1802500"/>
    <lineage>
        <taxon>Bacteria</taxon>
        <taxon>Candidatus Woeseibacteriota</taxon>
    </lineage>
</organism>
<accession>A0A1F7YR73</accession>